<gene>
    <name evidence="3" type="ORF">A1356_09270</name>
    <name evidence="2" type="ORF">A1507_12960</name>
</gene>
<evidence type="ECO:0000313" key="5">
    <source>
        <dbReference type="Proteomes" id="UP000077857"/>
    </source>
</evidence>
<evidence type="ECO:0000256" key="1">
    <source>
        <dbReference type="SAM" id="SignalP"/>
    </source>
</evidence>
<dbReference type="AlphaFoldDB" id="A0A177PDM2"/>
<evidence type="ECO:0000313" key="4">
    <source>
        <dbReference type="Proteomes" id="UP000077734"/>
    </source>
</evidence>
<dbReference type="OrthoDB" id="5573019at2"/>
<organism evidence="2 5">
    <name type="scientific">Methylomonas koyamae</name>
    <dbReference type="NCBI Taxonomy" id="702114"/>
    <lineage>
        <taxon>Bacteria</taxon>
        <taxon>Pseudomonadati</taxon>
        <taxon>Pseudomonadota</taxon>
        <taxon>Gammaproteobacteria</taxon>
        <taxon>Methylococcales</taxon>
        <taxon>Methylococcaceae</taxon>
        <taxon>Methylomonas</taxon>
    </lineage>
</organism>
<evidence type="ECO:0000313" key="3">
    <source>
        <dbReference type="EMBL" id="OAI27563.1"/>
    </source>
</evidence>
<comment type="caution">
    <text evidence="2">The sequence shown here is derived from an EMBL/GenBank/DDBJ whole genome shotgun (WGS) entry which is preliminary data.</text>
</comment>
<keyword evidence="1" id="KW-0732">Signal</keyword>
<reference evidence="2 5" key="1">
    <citation type="submission" date="2016-03" db="EMBL/GenBank/DDBJ databases">
        <authorList>
            <person name="Ploux O."/>
        </authorList>
    </citation>
    <scope>NUCLEOTIDE SEQUENCE [LARGE SCALE GENOMIC DNA]</scope>
    <source>
        <strain evidence="2 5">R-45378</strain>
    </source>
</reference>
<dbReference type="EMBL" id="LUUL01000063">
    <property type="protein sequence ID" value="OAI27563.1"/>
    <property type="molecule type" value="Genomic_DNA"/>
</dbReference>
<dbReference type="EMBL" id="LUUJ01000080">
    <property type="protein sequence ID" value="OAI15891.1"/>
    <property type="molecule type" value="Genomic_DNA"/>
</dbReference>
<protein>
    <recommendedName>
        <fullName evidence="6">Histidine kinase</fullName>
    </recommendedName>
</protein>
<accession>A0A177PDM2</accession>
<sequence>MKILKSAVIAFSLAAAMGSFSTAAVAESDPGRVSYKPIDVINEVITRITAAETAINNGAEGDAVVDSIKKAADFIKELNANDKVARAADKARSHLKAAITSAKAANLQETKEHLAAGKQGVEGLKKLL</sequence>
<dbReference type="Proteomes" id="UP000077734">
    <property type="component" value="Unassembled WGS sequence"/>
</dbReference>
<evidence type="ECO:0008006" key="6">
    <source>
        <dbReference type="Google" id="ProtNLM"/>
    </source>
</evidence>
<keyword evidence="4" id="KW-1185">Reference proteome</keyword>
<name>A0A177PDM2_9GAMM</name>
<proteinExistence type="predicted"/>
<feature type="signal peptide" evidence="1">
    <location>
        <begin position="1"/>
        <end position="26"/>
    </location>
</feature>
<dbReference type="KEGG" id="mko:MKLM6_0369"/>
<reference evidence="3 4" key="2">
    <citation type="submission" date="2016-03" db="EMBL/GenBank/DDBJ databases">
        <authorList>
            <person name="Heylen K."/>
            <person name="De Vos P."/>
            <person name="Vekeman B."/>
        </authorList>
    </citation>
    <scope>NUCLEOTIDE SEQUENCE [LARGE SCALE GENOMIC DNA]</scope>
    <source>
        <strain evidence="3 4">R-49807</strain>
    </source>
</reference>
<feature type="chain" id="PRO_5015052480" description="Histidine kinase" evidence="1">
    <location>
        <begin position="27"/>
        <end position="128"/>
    </location>
</feature>
<dbReference type="Proteomes" id="UP000077857">
    <property type="component" value="Unassembled WGS sequence"/>
</dbReference>
<evidence type="ECO:0000313" key="2">
    <source>
        <dbReference type="EMBL" id="OAI15891.1"/>
    </source>
</evidence>